<evidence type="ECO:0000259" key="9">
    <source>
        <dbReference type="SMART" id="SM00014"/>
    </source>
</evidence>
<dbReference type="SMART" id="SM00014">
    <property type="entry name" value="acidPPc"/>
    <property type="match status" value="1"/>
</dbReference>
<keyword evidence="5 8" id="KW-1133">Transmembrane helix</keyword>
<evidence type="ECO:0000256" key="8">
    <source>
        <dbReference type="SAM" id="Phobius"/>
    </source>
</evidence>
<evidence type="ECO:0000256" key="5">
    <source>
        <dbReference type="ARBA" id="ARBA00022989"/>
    </source>
</evidence>
<evidence type="ECO:0000313" key="10">
    <source>
        <dbReference type="EMBL" id="MFC0081117.1"/>
    </source>
</evidence>
<feature type="compositionally biased region" description="Low complexity" evidence="7">
    <location>
        <begin position="286"/>
        <end position="295"/>
    </location>
</feature>
<feature type="compositionally biased region" description="Polar residues" evidence="7">
    <location>
        <begin position="256"/>
        <end position="268"/>
    </location>
</feature>
<feature type="transmembrane region" description="Helical" evidence="8">
    <location>
        <begin position="40"/>
        <end position="61"/>
    </location>
</feature>
<dbReference type="InterPro" id="IPR000326">
    <property type="entry name" value="PAP2/HPO"/>
</dbReference>
<comment type="subcellular location">
    <subcellularLocation>
        <location evidence="1">Cell membrane</location>
        <topology evidence="1">Multi-pass membrane protein</topology>
    </subcellularLocation>
</comment>
<dbReference type="SUPFAM" id="SSF48317">
    <property type="entry name" value="Acid phosphatase/Vanadium-dependent haloperoxidase"/>
    <property type="match status" value="1"/>
</dbReference>
<dbReference type="PANTHER" id="PTHR14969:SF62">
    <property type="entry name" value="DECAPRENYLPHOSPHORYL-5-PHOSPHORIBOSE PHOSPHATASE RV3807C-RELATED"/>
    <property type="match status" value="1"/>
</dbReference>
<reference evidence="10 11" key="1">
    <citation type="submission" date="2024-09" db="EMBL/GenBank/DDBJ databases">
        <authorList>
            <person name="Sun Q."/>
            <person name="Mori K."/>
        </authorList>
    </citation>
    <scope>NUCLEOTIDE SEQUENCE [LARGE SCALE GENOMIC DNA]</scope>
    <source>
        <strain evidence="10 11">JCM 15389</strain>
    </source>
</reference>
<dbReference type="InterPro" id="IPR036938">
    <property type="entry name" value="PAP2/HPO_sf"/>
</dbReference>
<organism evidence="10 11">
    <name type="scientific">Aciditerrimonas ferrireducens</name>
    <dbReference type="NCBI Taxonomy" id="667306"/>
    <lineage>
        <taxon>Bacteria</taxon>
        <taxon>Bacillati</taxon>
        <taxon>Actinomycetota</taxon>
        <taxon>Acidimicrobiia</taxon>
        <taxon>Acidimicrobiales</taxon>
        <taxon>Acidimicrobiaceae</taxon>
        <taxon>Aciditerrimonas</taxon>
    </lineage>
</organism>
<feature type="compositionally biased region" description="Low complexity" evidence="7">
    <location>
        <begin position="214"/>
        <end position="228"/>
    </location>
</feature>
<proteinExistence type="predicted"/>
<evidence type="ECO:0000256" key="1">
    <source>
        <dbReference type="ARBA" id="ARBA00004651"/>
    </source>
</evidence>
<evidence type="ECO:0000256" key="4">
    <source>
        <dbReference type="ARBA" id="ARBA00022801"/>
    </source>
</evidence>
<keyword evidence="2" id="KW-1003">Cell membrane</keyword>
<accession>A0ABV6C4E0</accession>
<gene>
    <name evidence="10" type="ORF">ACFFRE_02945</name>
</gene>
<feature type="transmembrane region" description="Helical" evidence="8">
    <location>
        <begin position="169"/>
        <end position="191"/>
    </location>
</feature>
<evidence type="ECO:0000256" key="2">
    <source>
        <dbReference type="ARBA" id="ARBA00022475"/>
    </source>
</evidence>
<evidence type="ECO:0000256" key="6">
    <source>
        <dbReference type="ARBA" id="ARBA00023136"/>
    </source>
</evidence>
<protein>
    <submittedName>
        <fullName evidence="10">Phosphatase PAP2 family protein</fullName>
    </submittedName>
</protein>
<evidence type="ECO:0000313" key="11">
    <source>
        <dbReference type="Proteomes" id="UP001589788"/>
    </source>
</evidence>
<feature type="transmembrane region" description="Helical" evidence="8">
    <location>
        <begin position="73"/>
        <end position="92"/>
    </location>
</feature>
<feature type="domain" description="Phosphatidic acid phosphatase type 2/haloperoxidase" evidence="9">
    <location>
        <begin position="73"/>
        <end position="184"/>
    </location>
</feature>
<feature type="transmembrane region" description="Helical" evidence="8">
    <location>
        <begin position="118"/>
        <end position="137"/>
    </location>
</feature>
<dbReference type="Pfam" id="PF01569">
    <property type="entry name" value="PAP2"/>
    <property type="match status" value="1"/>
</dbReference>
<dbReference type="PANTHER" id="PTHR14969">
    <property type="entry name" value="SPHINGOSINE-1-PHOSPHATE PHOSPHOHYDROLASE"/>
    <property type="match status" value="1"/>
</dbReference>
<dbReference type="RefSeq" id="WP_377788053.1">
    <property type="nucleotide sequence ID" value="NZ_JBHLYQ010000016.1"/>
</dbReference>
<sequence length="319" mass="33795">MTRELALTRSTGGLSLNDRWYLDVNRFARHTPGLHAFMRFYAHFGGVGLLALLLLVAWWVARFDRRPERAVALVLWAAGGTVLAWILAHYGLKPLVAEKRPYLVLPHVEVLLHRTHGYAFPSGHATVAGAVIAGLWLARRWVLASLATLAGLLLGFGRVYTGMHYPFDVVGGLLIGAAFVLVLAWPAVALLEAFDRLLVEHTPFGWLVRAGGRARSSGRLGAGSPRRGVAPSVGTGAPRIAGTGHDRSGAAGIPSVGSTQARTAQTVHPSHPEWQPVSERTVLSTPGAPRLAGIPGPRPAGPGDPPSSPAAAPEGTEPD</sequence>
<feature type="compositionally biased region" description="Low complexity" evidence="7">
    <location>
        <begin position="309"/>
        <end position="319"/>
    </location>
</feature>
<keyword evidence="6 8" id="KW-0472">Membrane</keyword>
<comment type="caution">
    <text evidence="10">The sequence shown here is derived from an EMBL/GenBank/DDBJ whole genome shotgun (WGS) entry which is preliminary data.</text>
</comment>
<keyword evidence="3 8" id="KW-0812">Transmembrane</keyword>
<keyword evidence="4" id="KW-0378">Hydrolase</keyword>
<feature type="transmembrane region" description="Helical" evidence="8">
    <location>
        <begin position="142"/>
        <end position="163"/>
    </location>
</feature>
<keyword evidence="11" id="KW-1185">Reference proteome</keyword>
<evidence type="ECO:0000256" key="7">
    <source>
        <dbReference type="SAM" id="MobiDB-lite"/>
    </source>
</evidence>
<dbReference type="Gene3D" id="1.20.144.10">
    <property type="entry name" value="Phosphatidic acid phosphatase type 2/haloperoxidase"/>
    <property type="match status" value="1"/>
</dbReference>
<evidence type="ECO:0000256" key="3">
    <source>
        <dbReference type="ARBA" id="ARBA00022692"/>
    </source>
</evidence>
<feature type="region of interest" description="Disordered" evidence="7">
    <location>
        <begin position="214"/>
        <end position="319"/>
    </location>
</feature>
<name>A0ABV6C4E0_9ACTN</name>
<dbReference type="Proteomes" id="UP001589788">
    <property type="component" value="Unassembled WGS sequence"/>
</dbReference>
<feature type="compositionally biased region" description="Pro residues" evidence="7">
    <location>
        <begin position="296"/>
        <end position="308"/>
    </location>
</feature>
<dbReference type="EMBL" id="JBHLYQ010000016">
    <property type="protein sequence ID" value="MFC0081117.1"/>
    <property type="molecule type" value="Genomic_DNA"/>
</dbReference>